<protein>
    <submittedName>
        <fullName evidence="2">Uncharacterized protein</fullName>
    </submittedName>
</protein>
<dbReference type="RefSeq" id="WP_016200352.1">
    <property type="nucleotide sequence ID" value="NZ_CP014338.1"/>
</dbReference>
<keyword evidence="3" id="KW-1185">Reference proteome</keyword>
<dbReference type="EMBL" id="MPOG01000001">
    <property type="protein sequence ID" value="OOH98008.1"/>
    <property type="molecule type" value="Genomic_DNA"/>
</dbReference>
<dbReference type="GeneID" id="48544513"/>
<sequence length="74" mass="8366">MPKKRSNTNNISDNLGNNQKKTDLERAKIALEKAKEASKNRPVIRLSGKDNEFGRALSEKITQNKTPDKSKKNK</sequence>
<proteinExistence type="predicted"/>
<dbReference type="eggNOG" id="ENOG502ZZRA">
    <property type="taxonomic scope" value="Bacteria"/>
</dbReference>
<accession>A0A1V3U4R5</accession>
<evidence type="ECO:0000256" key="1">
    <source>
        <dbReference type="SAM" id="MobiDB-lite"/>
    </source>
</evidence>
<name>A0A1V3U4R5_ELIME</name>
<evidence type="ECO:0000313" key="2">
    <source>
        <dbReference type="EMBL" id="OOH98008.1"/>
    </source>
</evidence>
<dbReference type="OrthoDB" id="1451151at2"/>
<dbReference type="KEGG" id="emg:BBD33_00615"/>
<evidence type="ECO:0000313" key="3">
    <source>
        <dbReference type="Proteomes" id="UP000188947"/>
    </source>
</evidence>
<dbReference type="Proteomes" id="UP000188947">
    <property type="component" value="Unassembled WGS sequence"/>
</dbReference>
<organism evidence="2 3">
    <name type="scientific">Elizabethkingia meningoseptica</name>
    <name type="common">Chryseobacterium meningosepticum</name>
    <dbReference type="NCBI Taxonomy" id="238"/>
    <lineage>
        <taxon>Bacteria</taxon>
        <taxon>Pseudomonadati</taxon>
        <taxon>Bacteroidota</taxon>
        <taxon>Flavobacteriia</taxon>
        <taxon>Flavobacteriales</taxon>
        <taxon>Weeksellaceae</taxon>
        <taxon>Elizabethkingia</taxon>
    </lineage>
</organism>
<gene>
    <name evidence="2" type="ORF">BMF97_01690</name>
</gene>
<reference evidence="2 3" key="1">
    <citation type="submission" date="2016-11" db="EMBL/GenBank/DDBJ databases">
        <title>Genome sequence and comparative genomic analysis of clinical strain Elizabethkingia meningoseptica 61421 PRCM.</title>
        <authorList>
            <person name="Wang M."/>
            <person name="Hu S."/>
            <person name="Cao L."/>
            <person name="Jiang T."/>
            <person name="Zhou Y."/>
            <person name="Ming D."/>
        </authorList>
    </citation>
    <scope>NUCLEOTIDE SEQUENCE [LARGE SCALE GENOMIC DNA]</scope>
    <source>
        <strain evidence="2 3">61421 PRCM</strain>
    </source>
</reference>
<dbReference type="AlphaFoldDB" id="A0A1V3U4R5"/>
<feature type="compositionally biased region" description="Polar residues" evidence="1">
    <location>
        <begin position="7"/>
        <end position="19"/>
    </location>
</feature>
<feature type="compositionally biased region" description="Basic and acidic residues" evidence="1">
    <location>
        <begin position="20"/>
        <end position="39"/>
    </location>
</feature>
<feature type="region of interest" description="Disordered" evidence="1">
    <location>
        <begin position="1"/>
        <end position="74"/>
    </location>
</feature>
<comment type="caution">
    <text evidence="2">The sequence shown here is derived from an EMBL/GenBank/DDBJ whole genome shotgun (WGS) entry which is preliminary data.</text>
</comment>